<evidence type="ECO:0000256" key="1">
    <source>
        <dbReference type="SAM" id="MobiDB-lite"/>
    </source>
</evidence>
<name>A0AA40FYV2_9HYME</name>
<dbReference type="EMBL" id="JAHYIQ010000011">
    <property type="protein sequence ID" value="KAK1127912.1"/>
    <property type="molecule type" value="Genomic_DNA"/>
</dbReference>
<dbReference type="AlphaFoldDB" id="A0AA40FYV2"/>
<accession>A0AA40FYV2</accession>
<organism evidence="2 3">
    <name type="scientific">Melipona bicolor</name>
    <dbReference type="NCBI Taxonomy" id="60889"/>
    <lineage>
        <taxon>Eukaryota</taxon>
        <taxon>Metazoa</taxon>
        <taxon>Ecdysozoa</taxon>
        <taxon>Arthropoda</taxon>
        <taxon>Hexapoda</taxon>
        <taxon>Insecta</taxon>
        <taxon>Pterygota</taxon>
        <taxon>Neoptera</taxon>
        <taxon>Endopterygota</taxon>
        <taxon>Hymenoptera</taxon>
        <taxon>Apocrita</taxon>
        <taxon>Aculeata</taxon>
        <taxon>Apoidea</taxon>
        <taxon>Anthophila</taxon>
        <taxon>Apidae</taxon>
        <taxon>Melipona</taxon>
    </lineage>
</organism>
<reference evidence="2" key="1">
    <citation type="submission" date="2021-10" db="EMBL/GenBank/DDBJ databases">
        <title>Melipona bicolor Genome sequencing and assembly.</title>
        <authorList>
            <person name="Araujo N.S."/>
            <person name="Arias M.C."/>
        </authorList>
    </citation>
    <scope>NUCLEOTIDE SEQUENCE</scope>
    <source>
        <strain evidence="2">USP_2M_L1-L4_2017</strain>
        <tissue evidence="2">Whole body</tissue>
    </source>
</reference>
<feature type="compositionally biased region" description="Basic and acidic residues" evidence="1">
    <location>
        <begin position="1"/>
        <end position="16"/>
    </location>
</feature>
<dbReference type="Proteomes" id="UP001177670">
    <property type="component" value="Unassembled WGS sequence"/>
</dbReference>
<proteinExistence type="predicted"/>
<keyword evidence="3" id="KW-1185">Reference proteome</keyword>
<gene>
    <name evidence="2" type="ORF">K0M31_003406</name>
</gene>
<evidence type="ECO:0000313" key="2">
    <source>
        <dbReference type="EMBL" id="KAK1127912.1"/>
    </source>
</evidence>
<sequence>MDNKRAERRRHEESEPRGTGPSDKSCFLVGGLPRELSLIARVDRGLNDIRAVSPF</sequence>
<feature type="region of interest" description="Disordered" evidence="1">
    <location>
        <begin position="1"/>
        <end position="26"/>
    </location>
</feature>
<evidence type="ECO:0000313" key="3">
    <source>
        <dbReference type="Proteomes" id="UP001177670"/>
    </source>
</evidence>
<protein>
    <submittedName>
        <fullName evidence="2">Uncharacterized protein</fullName>
    </submittedName>
</protein>
<comment type="caution">
    <text evidence="2">The sequence shown here is derived from an EMBL/GenBank/DDBJ whole genome shotgun (WGS) entry which is preliminary data.</text>
</comment>